<accession>A0A0D6EU30</accession>
<feature type="compositionally biased region" description="Polar residues" evidence="1">
    <location>
        <begin position="754"/>
        <end position="770"/>
    </location>
</feature>
<dbReference type="OrthoDB" id="336240at2759"/>
<dbReference type="AlphaFoldDB" id="A0A0D6EU30"/>
<reference evidence="3" key="1">
    <citation type="submission" date="2015-02" db="EMBL/GenBank/DDBJ databases">
        <authorList>
            <person name="Gon?alves P."/>
        </authorList>
    </citation>
    <scope>NUCLEOTIDE SEQUENCE [LARGE SCALE GENOMIC DNA]</scope>
</reference>
<feature type="compositionally biased region" description="Polar residues" evidence="1">
    <location>
        <begin position="97"/>
        <end position="109"/>
    </location>
</feature>
<evidence type="ECO:0000256" key="1">
    <source>
        <dbReference type="SAM" id="MobiDB-lite"/>
    </source>
</evidence>
<feature type="non-terminal residue" evidence="2">
    <location>
        <position position="1"/>
    </location>
</feature>
<name>A0A0D6EU30_SPOSA</name>
<sequence length="982" mass="106733">APSVVSRSGDPLARFDLLFAHPDLSQCGLLLLARQAKAWLLPAPRRALVRRCRRGEPDKQRRCKEEQGWKAQGARETQQERRCVGWCCSGLAVQNHSNTEGLSPTTSPYNDKENDPLAQYDHSAVPEPEDSFYTSSSSHWTSFSCSPSALWTPNTSYIYPSPRPERPSPVHLSPSRPRYGGKNPTTFSSLSTLSSREPYLDPVRFPHSCAIPEEDELDARRKAGRKSWADEMDEAEGNSLPVAEQAEFEVYGKGGREEYGPLETLLKRATLSETSLPKGGETNDGCAGCGAERTLSFVTLFPCQHVCCHVCLNSLINGAAHKPPRPSDCFTCAHHIGSFEPLYNEISTTNGGIGLVQALAISLQNGESMRIAKASVYHDEVNDDECPVEEDRRITRSRRRRSSVVAAAIAATLLASPPGGKSNRRASSPVEKFGHPPRRSVMSATTDSHNNLSLLPASEAGPASGRLFDRLDGGADQSFSTDLVTPSQRSVSSRAGSCAESGYQSSECLSDTSSKRFRSPVAVEQLNSIVSSSPQPVDWPVVRLDNIPWEVTVDEIERWLPDGSLASDLEPSMGRIEGGEGKGEKVGGVTLAVHILCNRFALHYYFSLTAARSTRPTSSAARSWPHGSSQAELLTTLFPTYTPGFGGLEANANIRKSFAPCPLLLQTELTGLLNLCRLESPHACKVPERPYLNLVSILQKVRSSECIPTQALPATLADEISRAPNSFLGISVRSITRSRSFDCSTPAPLRLRSSEPSRTASPTGATSSPCWSDLSLPPSTSTLLTSLSLQVDAVLRCPAFRPVQKNKIVRLAASLGFKQSFPRMMIPTTSVPAHSGSGVNLVDAFSFSPPSMRESYVSTVPEPRYLLHHQDETAEAAPIVELGMISTRLLEDEVADDERESERRKTLSKVRSTPHLVGTLSFSSALRLPPLPPVPPTHARYHRRMSSIARELEIDVSLVSAVVKVLGINLAVGPDDDEGAAE</sequence>
<proteinExistence type="predicted"/>
<gene>
    <name evidence="2" type="primary">SPOSA6832_05020</name>
</gene>
<feature type="region of interest" description="Disordered" evidence="1">
    <location>
        <begin position="744"/>
        <end position="772"/>
    </location>
</feature>
<dbReference type="Proteomes" id="UP000243876">
    <property type="component" value="Unassembled WGS sequence"/>
</dbReference>
<feature type="region of interest" description="Disordered" evidence="1">
    <location>
        <begin position="97"/>
        <end position="120"/>
    </location>
</feature>
<organism evidence="2 3">
    <name type="scientific">Sporidiobolus salmonicolor</name>
    <name type="common">Yeast-like fungus</name>
    <name type="synonym">Sporobolomyces salmonicolor</name>
    <dbReference type="NCBI Taxonomy" id="5005"/>
    <lineage>
        <taxon>Eukaryota</taxon>
        <taxon>Fungi</taxon>
        <taxon>Dikarya</taxon>
        <taxon>Basidiomycota</taxon>
        <taxon>Pucciniomycotina</taxon>
        <taxon>Microbotryomycetes</taxon>
        <taxon>Sporidiobolales</taxon>
        <taxon>Sporidiobolaceae</taxon>
        <taxon>Sporobolomyces</taxon>
    </lineage>
</organism>
<feature type="region of interest" description="Disordered" evidence="1">
    <location>
        <begin position="478"/>
        <end position="510"/>
    </location>
</feature>
<keyword evidence="3" id="KW-1185">Reference proteome</keyword>
<feature type="compositionally biased region" description="Polar residues" evidence="1">
    <location>
        <begin position="442"/>
        <end position="453"/>
    </location>
</feature>
<feature type="region of interest" description="Disordered" evidence="1">
    <location>
        <begin position="415"/>
        <end position="459"/>
    </location>
</feature>
<feature type="region of interest" description="Disordered" evidence="1">
    <location>
        <begin position="161"/>
        <end position="184"/>
    </location>
</feature>
<feature type="compositionally biased region" description="Polar residues" evidence="1">
    <location>
        <begin position="478"/>
        <end position="495"/>
    </location>
</feature>
<evidence type="ECO:0000313" key="3">
    <source>
        <dbReference type="Proteomes" id="UP000243876"/>
    </source>
</evidence>
<evidence type="ECO:0000313" key="2">
    <source>
        <dbReference type="EMBL" id="CEQ43120.1"/>
    </source>
</evidence>
<protein>
    <submittedName>
        <fullName evidence="2">SPOSA6832_05020-mRNA-1:cds</fullName>
    </submittedName>
</protein>
<dbReference type="EMBL" id="CENE01000051">
    <property type="protein sequence ID" value="CEQ43120.1"/>
    <property type="molecule type" value="Genomic_DNA"/>
</dbReference>